<protein>
    <submittedName>
        <fullName evidence="2">Uncharacterized protein</fullName>
    </submittedName>
</protein>
<dbReference type="Proteomes" id="UP001057868">
    <property type="component" value="Unassembled WGS sequence"/>
</dbReference>
<proteinExistence type="predicted"/>
<reference evidence="2" key="1">
    <citation type="journal article" date="2023" name="Int. J. Syst. Evol. Microbiol.">
        <title>&lt;i&gt;Clostridium folliculivorans&lt;/i&gt; sp. nov., isolated from soil samples of an organic paddy in Japan.</title>
        <authorList>
            <person name="Tazawa J."/>
            <person name="Kobayashi H."/>
            <person name="Tanizawa Y."/>
            <person name="Uchino A."/>
            <person name="Tanaka F."/>
            <person name="Urashima Y."/>
            <person name="Miura S."/>
            <person name="Sakamoto M."/>
            <person name="Ohkuma M."/>
            <person name="Tohno M."/>
        </authorList>
    </citation>
    <scope>NUCLEOTIDE SEQUENCE</scope>
    <source>
        <strain evidence="2">D1-1</strain>
    </source>
</reference>
<accession>A0A9W5XYR8</accession>
<keyword evidence="3" id="KW-1185">Reference proteome</keyword>
<feature type="transmembrane region" description="Helical" evidence="1">
    <location>
        <begin position="30"/>
        <end position="52"/>
    </location>
</feature>
<organism evidence="2 3">
    <name type="scientific">Clostridium folliculivorans</name>
    <dbReference type="NCBI Taxonomy" id="2886038"/>
    <lineage>
        <taxon>Bacteria</taxon>
        <taxon>Bacillati</taxon>
        <taxon>Bacillota</taxon>
        <taxon>Clostridia</taxon>
        <taxon>Eubacteriales</taxon>
        <taxon>Clostridiaceae</taxon>
        <taxon>Clostridium</taxon>
    </lineage>
</organism>
<dbReference type="RefSeq" id="WP_261850551.1">
    <property type="nucleotide sequence ID" value="NZ_BQXY01000001.1"/>
</dbReference>
<evidence type="ECO:0000313" key="2">
    <source>
        <dbReference type="EMBL" id="GKU23473.1"/>
    </source>
</evidence>
<evidence type="ECO:0000313" key="3">
    <source>
        <dbReference type="Proteomes" id="UP001057868"/>
    </source>
</evidence>
<dbReference type="AlphaFoldDB" id="A0A9W5XYR8"/>
<keyword evidence="1" id="KW-0472">Membrane</keyword>
<keyword evidence="1" id="KW-0812">Transmembrane</keyword>
<name>A0A9W5XYR8_9CLOT</name>
<evidence type="ECO:0000256" key="1">
    <source>
        <dbReference type="SAM" id="Phobius"/>
    </source>
</evidence>
<sequence length="54" mass="6102">MKFLLFLFMLGSCFYTCTYGLNLLKRHNNKLGGIAILILAILGTFIPGFVLFSR</sequence>
<keyword evidence="1" id="KW-1133">Transmembrane helix</keyword>
<dbReference type="EMBL" id="BQXY01000001">
    <property type="protein sequence ID" value="GKU23473.1"/>
    <property type="molecule type" value="Genomic_DNA"/>
</dbReference>
<comment type="caution">
    <text evidence="2">The sequence shown here is derived from an EMBL/GenBank/DDBJ whole genome shotgun (WGS) entry which is preliminary data.</text>
</comment>
<gene>
    <name evidence="2" type="ORF">CFOLD11_02990</name>
</gene>